<dbReference type="EMBL" id="SGWQ01000018">
    <property type="protein sequence ID" value="RZS29833.1"/>
    <property type="molecule type" value="Genomic_DNA"/>
</dbReference>
<sequence length="114" mass="12742">MNTDEFVAYCLAKPGAQETYPWGEEEIVAKVGDKGFAFIGLSGGSASLKCGRNSEEAAEWRERYPDDVTISAYIGRYGWNSVRFEGGIPDDEVRELVDRSYDEIVSRLPKAKRP</sequence>
<dbReference type="Pfam" id="PF04237">
    <property type="entry name" value="YjbR"/>
    <property type="match status" value="1"/>
</dbReference>
<evidence type="ECO:0000313" key="1">
    <source>
        <dbReference type="EMBL" id="RZS29833.1"/>
    </source>
</evidence>
<accession>A0A4Q7KBT1</accession>
<dbReference type="Proteomes" id="UP000294257">
    <property type="component" value="Unassembled WGS sequence"/>
</dbReference>
<proteinExistence type="predicted"/>
<name>A0A4Q7KBT1_9PSEU</name>
<dbReference type="OrthoDB" id="3194910at2"/>
<dbReference type="Gene3D" id="3.90.1150.30">
    <property type="match status" value="1"/>
</dbReference>
<dbReference type="PANTHER" id="PTHR35145:SF1">
    <property type="entry name" value="CYTOPLASMIC PROTEIN"/>
    <property type="match status" value="1"/>
</dbReference>
<reference evidence="1 2" key="1">
    <citation type="submission" date="2019-02" db="EMBL/GenBank/DDBJ databases">
        <title>Genomic Encyclopedia of Type Strains, Phase IV (KMG-IV): sequencing the most valuable type-strain genomes for metagenomic binning, comparative biology and taxonomic classification.</title>
        <authorList>
            <person name="Goeker M."/>
        </authorList>
    </citation>
    <scope>NUCLEOTIDE SEQUENCE [LARGE SCALE GENOMIC DNA]</scope>
    <source>
        <strain evidence="1 2">DSM 101727</strain>
    </source>
</reference>
<dbReference type="SUPFAM" id="SSF142906">
    <property type="entry name" value="YjbR-like"/>
    <property type="match status" value="1"/>
</dbReference>
<dbReference type="InterPro" id="IPR007351">
    <property type="entry name" value="YjbR"/>
</dbReference>
<keyword evidence="1" id="KW-0238">DNA-binding</keyword>
<evidence type="ECO:0000313" key="2">
    <source>
        <dbReference type="Proteomes" id="UP000294257"/>
    </source>
</evidence>
<dbReference type="AlphaFoldDB" id="A0A4Q7KBT1"/>
<protein>
    <submittedName>
        <fullName evidence="1">Putative DNA-binding protein (MmcQ/YjbR family)</fullName>
    </submittedName>
</protein>
<dbReference type="InterPro" id="IPR038056">
    <property type="entry name" value="YjbR-like_sf"/>
</dbReference>
<dbReference type="InterPro" id="IPR058532">
    <property type="entry name" value="YjbR/MT2646/Rv2570-like"/>
</dbReference>
<dbReference type="RefSeq" id="WP_130348711.1">
    <property type="nucleotide sequence ID" value="NZ_SGWQ01000018.1"/>
</dbReference>
<dbReference type="PANTHER" id="PTHR35145">
    <property type="entry name" value="CYTOPLASMIC PROTEIN-RELATED"/>
    <property type="match status" value="1"/>
</dbReference>
<gene>
    <name evidence="1" type="ORF">EV193_11889</name>
</gene>
<dbReference type="GO" id="GO:0003677">
    <property type="term" value="F:DNA binding"/>
    <property type="evidence" value="ECO:0007669"/>
    <property type="project" value="UniProtKB-KW"/>
</dbReference>
<keyword evidence="2" id="KW-1185">Reference proteome</keyword>
<comment type="caution">
    <text evidence="1">The sequence shown here is derived from an EMBL/GenBank/DDBJ whole genome shotgun (WGS) entry which is preliminary data.</text>
</comment>
<organism evidence="1 2">
    <name type="scientific">Herbihabitans rhizosphaerae</name>
    <dbReference type="NCBI Taxonomy" id="1872711"/>
    <lineage>
        <taxon>Bacteria</taxon>
        <taxon>Bacillati</taxon>
        <taxon>Actinomycetota</taxon>
        <taxon>Actinomycetes</taxon>
        <taxon>Pseudonocardiales</taxon>
        <taxon>Pseudonocardiaceae</taxon>
        <taxon>Herbihabitans</taxon>
    </lineage>
</organism>